<keyword evidence="7 9" id="KW-0924">Ammonia transport</keyword>
<dbReference type="GO" id="GO:0008519">
    <property type="term" value="F:ammonium channel activity"/>
    <property type="evidence" value="ECO:0007669"/>
    <property type="project" value="InterPro"/>
</dbReference>
<dbReference type="InterPro" id="IPR001905">
    <property type="entry name" value="Ammonium_transpt"/>
</dbReference>
<dbReference type="AlphaFoldDB" id="A0A937RNA9"/>
<comment type="similarity">
    <text evidence="2 9">Belongs to the ammonia transporter channel (TC 1.A.11.2) family.</text>
</comment>
<evidence type="ECO:0000259" key="10">
    <source>
        <dbReference type="Pfam" id="PF00909"/>
    </source>
</evidence>
<feature type="transmembrane region" description="Helical" evidence="9">
    <location>
        <begin position="103"/>
        <end position="124"/>
    </location>
</feature>
<keyword evidence="5 9" id="KW-1133">Transmembrane helix</keyword>
<sequence>MPFDVGAIDSGDTAWLLASSALVLVMTPGLAFFYGGMVRVENVLGMLMQNFFCMGIVSLLWVSCTYSIAFGGDNAFFGGLHFAGLQHMSEQVPGYSGDLGQSIPPIVFAAFQLMFAIITPALITGGPADRFRFGPFATFIILWSVLVYAPVAHWVFSPTGWLFEHGAEDFAGGTVVHANAGAAAIAIAIVVGKRRGWPDGNFRPHNVPFVLLGAGLLWFGWFGFNAGSALKANELAGFAFVNTNTAAACALLGWILTEKLRDGRSTTLGAASGAVAGLVAITPAAGYVTPVGSICIGLIAGVVCASVTGIKGKIGIDDALDVGAVHLVGGSLGALLIGFWGSSQTGGADGFFYGGGLDLLTKQALAVGAVVAYSFIVTLVIGYLIRMFVRMRMSVDEEREGMDIALHGERAYDF</sequence>
<feature type="transmembrane region" description="Helical" evidence="9">
    <location>
        <begin position="176"/>
        <end position="193"/>
    </location>
</feature>
<dbReference type="GO" id="GO:0005886">
    <property type="term" value="C:plasma membrane"/>
    <property type="evidence" value="ECO:0007669"/>
    <property type="project" value="UniProtKB-SubCell"/>
</dbReference>
<dbReference type="Proteomes" id="UP000604475">
    <property type="component" value="Unassembled WGS sequence"/>
</dbReference>
<feature type="transmembrane region" description="Helical" evidence="9">
    <location>
        <begin position="268"/>
        <end position="285"/>
    </location>
</feature>
<feature type="transmembrane region" description="Helical" evidence="9">
    <location>
        <begin position="14"/>
        <end position="35"/>
    </location>
</feature>
<keyword evidence="6 9" id="KW-0472">Membrane</keyword>
<evidence type="ECO:0000256" key="6">
    <source>
        <dbReference type="ARBA" id="ARBA00023136"/>
    </source>
</evidence>
<feature type="transmembrane region" description="Helical" evidence="9">
    <location>
        <begin position="136"/>
        <end position="156"/>
    </location>
</feature>
<evidence type="ECO:0000256" key="9">
    <source>
        <dbReference type="RuleBase" id="RU362002"/>
    </source>
</evidence>
<evidence type="ECO:0000256" key="5">
    <source>
        <dbReference type="ARBA" id="ARBA00022989"/>
    </source>
</evidence>
<evidence type="ECO:0000256" key="7">
    <source>
        <dbReference type="ARBA" id="ARBA00023177"/>
    </source>
</evidence>
<dbReference type="InterPro" id="IPR029020">
    <property type="entry name" value="Ammonium/urea_transptr"/>
</dbReference>
<dbReference type="PANTHER" id="PTHR43029">
    <property type="entry name" value="AMMONIUM TRANSPORTER MEP2"/>
    <property type="match status" value="1"/>
</dbReference>
<feature type="transmembrane region" description="Helical" evidence="9">
    <location>
        <begin position="47"/>
        <end position="69"/>
    </location>
</feature>
<feature type="transmembrane region" description="Helical" evidence="9">
    <location>
        <begin position="236"/>
        <end position="256"/>
    </location>
</feature>
<dbReference type="SUPFAM" id="SSF111352">
    <property type="entry name" value="Ammonium transporter"/>
    <property type="match status" value="1"/>
</dbReference>
<keyword evidence="12" id="KW-1185">Reference proteome</keyword>
<dbReference type="InterPro" id="IPR024041">
    <property type="entry name" value="NH4_transpt_AmtB-like_dom"/>
</dbReference>
<proteinExistence type="inferred from homology"/>
<gene>
    <name evidence="11" type="ORF">I7412_33575</name>
</gene>
<keyword evidence="3 9" id="KW-0813">Transport</keyword>
<evidence type="ECO:0000256" key="2">
    <source>
        <dbReference type="ARBA" id="ARBA00005887"/>
    </source>
</evidence>
<dbReference type="PANTHER" id="PTHR43029:SF10">
    <property type="entry name" value="AMMONIUM TRANSPORTER MEP2"/>
    <property type="match status" value="1"/>
</dbReference>
<feature type="transmembrane region" description="Helical" evidence="9">
    <location>
        <begin position="291"/>
        <end position="310"/>
    </location>
</feature>
<protein>
    <recommendedName>
        <fullName evidence="8 9">Ammonium transporter</fullName>
    </recommendedName>
</protein>
<dbReference type="PROSITE" id="PS01219">
    <property type="entry name" value="AMMONIUM_TRANSP"/>
    <property type="match status" value="1"/>
</dbReference>
<comment type="subcellular location">
    <subcellularLocation>
        <location evidence="9">Cell membrane</location>
        <topology evidence="9">Multi-pass membrane protein</topology>
    </subcellularLocation>
    <subcellularLocation>
        <location evidence="1">Membrane</location>
        <topology evidence="1">Multi-pass membrane protein</topology>
    </subcellularLocation>
</comment>
<organism evidence="11 12">
    <name type="scientific">Frankia nepalensis</name>
    <dbReference type="NCBI Taxonomy" id="1836974"/>
    <lineage>
        <taxon>Bacteria</taxon>
        <taxon>Bacillati</taxon>
        <taxon>Actinomycetota</taxon>
        <taxon>Actinomycetes</taxon>
        <taxon>Frankiales</taxon>
        <taxon>Frankiaceae</taxon>
        <taxon>Frankia</taxon>
    </lineage>
</organism>
<evidence type="ECO:0000313" key="12">
    <source>
        <dbReference type="Proteomes" id="UP000604475"/>
    </source>
</evidence>
<feature type="transmembrane region" description="Helical" evidence="9">
    <location>
        <begin position="322"/>
        <end position="343"/>
    </location>
</feature>
<evidence type="ECO:0000313" key="11">
    <source>
        <dbReference type="EMBL" id="MBL7632005.1"/>
    </source>
</evidence>
<reference evidence="11" key="1">
    <citation type="submission" date="2020-12" db="EMBL/GenBank/DDBJ databases">
        <title>Genomic characterization of non-nitrogen-fixing Frankia strains.</title>
        <authorList>
            <person name="Carlos-Shanley C."/>
            <person name="Guerra T."/>
            <person name="Hahn D."/>
        </authorList>
    </citation>
    <scope>NUCLEOTIDE SEQUENCE</scope>
    <source>
        <strain evidence="11">CN6</strain>
    </source>
</reference>
<evidence type="ECO:0000256" key="3">
    <source>
        <dbReference type="ARBA" id="ARBA00022448"/>
    </source>
</evidence>
<feature type="transmembrane region" description="Helical" evidence="9">
    <location>
        <begin position="363"/>
        <end position="385"/>
    </location>
</feature>
<dbReference type="RefSeq" id="WP_203005930.1">
    <property type="nucleotide sequence ID" value="NZ_JADWYU010000209.1"/>
</dbReference>
<comment type="caution">
    <text evidence="11">The sequence shown here is derived from an EMBL/GenBank/DDBJ whole genome shotgun (WGS) entry which is preliminary data.</text>
</comment>
<dbReference type="Pfam" id="PF00909">
    <property type="entry name" value="Ammonium_transp"/>
    <property type="match status" value="1"/>
</dbReference>
<feature type="domain" description="Ammonium transporter AmtB-like" evidence="10">
    <location>
        <begin position="14"/>
        <end position="412"/>
    </location>
</feature>
<name>A0A937RNA9_9ACTN</name>
<dbReference type="EMBL" id="JAEACQ010000292">
    <property type="protein sequence ID" value="MBL7632005.1"/>
    <property type="molecule type" value="Genomic_DNA"/>
</dbReference>
<dbReference type="NCBIfam" id="TIGR00836">
    <property type="entry name" value="amt"/>
    <property type="match status" value="1"/>
</dbReference>
<dbReference type="Gene3D" id="1.10.3430.10">
    <property type="entry name" value="Ammonium transporter AmtB like domains"/>
    <property type="match status" value="1"/>
</dbReference>
<dbReference type="InterPro" id="IPR018047">
    <property type="entry name" value="Ammonium_transpt_CS"/>
</dbReference>
<accession>A0A937RNA9</accession>
<evidence type="ECO:0000256" key="4">
    <source>
        <dbReference type="ARBA" id="ARBA00022692"/>
    </source>
</evidence>
<evidence type="ECO:0000256" key="1">
    <source>
        <dbReference type="ARBA" id="ARBA00004141"/>
    </source>
</evidence>
<feature type="transmembrane region" description="Helical" evidence="9">
    <location>
        <begin position="205"/>
        <end position="224"/>
    </location>
</feature>
<keyword evidence="4 9" id="KW-0812">Transmembrane</keyword>
<evidence type="ECO:0000256" key="8">
    <source>
        <dbReference type="ARBA" id="ARBA00050025"/>
    </source>
</evidence>